<dbReference type="Gene3D" id="1.10.10.10">
    <property type="entry name" value="Winged helix-like DNA-binding domain superfamily/Winged helix DNA-binding domain"/>
    <property type="match status" value="1"/>
</dbReference>
<dbReference type="SUPFAM" id="SSF46894">
    <property type="entry name" value="C-terminal effector domain of the bipartite response regulators"/>
    <property type="match status" value="1"/>
</dbReference>
<comment type="caution">
    <text evidence="5">The sequence shown here is derived from an EMBL/GenBank/DDBJ whole genome shotgun (WGS) entry which is preliminary data.</text>
</comment>
<proteinExistence type="predicted"/>
<feature type="domain" description="HTH luxR-type" evidence="4">
    <location>
        <begin position="1"/>
        <end position="67"/>
    </location>
</feature>
<dbReference type="PANTHER" id="PTHR44688">
    <property type="entry name" value="DNA-BINDING TRANSCRIPTIONAL ACTIVATOR DEVR_DOSR"/>
    <property type="match status" value="1"/>
</dbReference>
<evidence type="ECO:0000313" key="5">
    <source>
        <dbReference type="EMBL" id="GHO57325.1"/>
    </source>
</evidence>
<keyword evidence="1" id="KW-0805">Transcription regulation</keyword>
<evidence type="ECO:0000313" key="6">
    <source>
        <dbReference type="Proteomes" id="UP000654345"/>
    </source>
</evidence>
<keyword evidence="3" id="KW-0804">Transcription</keyword>
<dbReference type="InterPro" id="IPR000792">
    <property type="entry name" value="Tscrpt_reg_LuxR_C"/>
</dbReference>
<dbReference type="EMBL" id="BNJG01000002">
    <property type="protein sequence ID" value="GHO57325.1"/>
    <property type="molecule type" value="Genomic_DNA"/>
</dbReference>
<evidence type="ECO:0000256" key="1">
    <source>
        <dbReference type="ARBA" id="ARBA00023015"/>
    </source>
</evidence>
<reference evidence="5 6" key="1">
    <citation type="journal article" date="2021" name="Int. J. Syst. Evol. Microbiol.">
        <title>Reticulibacter mediterranei gen. nov., sp. nov., within the new family Reticulibacteraceae fam. nov., and Ktedonospora formicarum gen. nov., sp. nov., Ktedonobacter robiniae sp. nov., Dictyobacter formicarum sp. nov. and Dictyobacter arantiisoli sp. nov., belonging to the class Ktedonobacteria.</title>
        <authorList>
            <person name="Yabe S."/>
            <person name="Zheng Y."/>
            <person name="Wang C.M."/>
            <person name="Sakai Y."/>
            <person name="Abe K."/>
            <person name="Yokota A."/>
            <person name="Donadio S."/>
            <person name="Cavaletti L."/>
            <person name="Monciardini P."/>
        </authorList>
    </citation>
    <scope>NUCLEOTIDE SEQUENCE [LARGE SCALE GENOMIC DNA]</scope>
    <source>
        <strain evidence="5 6">SOSP1-30</strain>
    </source>
</reference>
<sequence>MCSQISIRVQGQEQRVLRLLVAGQKYNEIAQALIVSHNTIKTQVSNIYHKLGVNRRAEAIALARLLLLL</sequence>
<accession>A0ABQ3UYF5</accession>
<gene>
    <name evidence="5" type="ORF">KSB_58000</name>
</gene>
<keyword evidence="2" id="KW-0238">DNA-binding</keyword>
<name>A0ABQ3UYF5_9CHLR</name>
<evidence type="ECO:0000256" key="3">
    <source>
        <dbReference type="ARBA" id="ARBA00023163"/>
    </source>
</evidence>
<dbReference type="Pfam" id="PF00196">
    <property type="entry name" value="GerE"/>
    <property type="match status" value="1"/>
</dbReference>
<dbReference type="InterPro" id="IPR016032">
    <property type="entry name" value="Sig_transdc_resp-reg_C-effctor"/>
</dbReference>
<dbReference type="PANTHER" id="PTHR44688:SF16">
    <property type="entry name" value="DNA-BINDING TRANSCRIPTIONAL ACTIVATOR DEVR_DOSR"/>
    <property type="match status" value="1"/>
</dbReference>
<dbReference type="SMART" id="SM00421">
    <property type="entry name" value="HTH_LUXR"/>
    <property type="match status" value="1"/>
</dbReference>
<dbReference type="PROSITE" id="PS50043">
    <property type="entry name" value="HTH_LUXR_2"/>
    <property type="match status" value="1"/>
</dbReference>
<dbReference type="Proteomes" id="UP000654345">
    <property type="component" value="Unassembled WGS sequence"/>
</dbReference>
<organism evidence="5 6">
    <name type="scientific">Ktedonobacter robiniae</name>
    <dbReference type="NCBI Taxonomy" id="2778365"/>
    <lineage>
        <taxon>Bacteria</taxon>
        <taxon>Bacillati</taxon>
        <taxon>Chloroflexota</taxon>
        <taxon>Ktedonobacteria</taxon>
        <taxon>Ktedonobacterales</taxon>
        <taxon>Ktedonobacteraceae</taxon>
        <taxon>Ktedonobacter</taxon>
    </lineage>
</organism>
<dbReference type="InterPro" id="IPR036388">
    <property type="entry name" value="WH-like_DNA-bd_sf"/>
</dbReference>
<evidence type="ECO:0000256" key="2">
    <source>
        <dbReference type="ARBA" id="ARBA00023125"/>
    </source>
</evidence>
<dbReference type="RefSeq" id="WP_201373739.1">
    <property type="nucleotide sequence ID" value="NZ_BNJG01000002.1"/>
</dbReference>
<evidence type="ECO:0000259" key="4">
    <source>
        <dbReference type="PROSITE" id="PS50043"/>
    </source>
</evidence>
<dbReference type="PROSITE" id="PS00622">
    <property type="entry name" value="HTH_LUXR_1"/>
    <property type="match status" value="1"/>
</dbReference>
<keyword evidence="6" id="KW-1185">Reference proteome</keyword>
<dbReference type="PRINTS" id="PR00038">
    <property type="entry name" value="HTHLUXR"/>
</dbReference>
<protein>
    <recommendedName>
        <fullName evidence="4">HTH luxR-type domain-containing protein</fullName>
    </recommendedName>
</protein>